<protein>
    <recommendedName>
        <fullName evidence="4">Tim17-domain-containing protein</fullName>
    </recommendedName>
</protein>
<feature type="compositionally biased region" description="Basic and acidic residues" evidence="1">
    <location>
        <begin position="238"/>
        <end position="253"/>
    </location>
</feature>
<accession>A0A6G1K597</accession>
<gene>
    <name evidence="2" type="ORF">K504DRAFT_456110</name>
</gene>
<feature type="region of interest" description="Disordered" evidence="1">
    <location>
        <begin position="233"/>
        <end position="253"/>
    </location>
</feature>
<dbReference type="EMBL" id="MU005772">
    <property type="protein sequence ID" value="KAF2708044.1"/>
    <property type="molecule type" value="Genomic_DNA"/>
</dbReference>
<evidence type="ECO:0008006" key="4">
    <source>
        <dbReference type="Google" id="ProtNLM"/>
    </source>
</evidence>
<dbReference type="PANTHER" id="PTHR37852:SF1">
    <property type="entry name" value="HIG1 DOMAIN-CONTAINING PROTEIN"/>
    <property type="match status" value="1"/>
</dbReference>
<feature type="region of interest" description="Disordered" evidence="1">
    <location>
        <begin position="1"/>
        <end position="26"/>
    </location>
</feature>
<reference evidence="2" key="1">
    <citation type="journal article" date="2020" name="Stud. Mycol.">
        <title>101 Dothideomycetes genomes: a test case for predicting lifestyles and emergence of pathogens.</title>
        <authorList>
            <person name="Haridas S."/>
            <person name="Albert R."/>
            <person name="Binder M."/>
            <person name="Bloem J."/>
            <person name="Labutti K."/>
            <person name="Salamov A."/>
            <person name="Andreopoulos B."/>
            <person name="Baker S."/>
            <person name="Barry K."/>
            <person name="Bills G."/>
            <person name="Bluhm B."/>
            <person name="Cannon C."/>
            <person name="Castanera R."/>
            <person name="Culley D."/>
            <person name="Daum C."/>
            <person name="Ezra D."/>
            <person name="Gonzalez J."/>
            <person name="Henrissat B."/>
            <person name="Kuo A."/>
            <person name="Liang C."/>
            <person name="Lipzen A."/>
            <person name="Lutzoni F."/>
            <person name="Magnuson J."/>
            <person name="Mondo S."/>
            <person name="Nolan M."/>
            <person name="Ohm R."/>
            <person name="Pangilinan J."/>
            <person name="Park H.-J."/>
            <person name="Ramirez L."/>
            <person name="Alfaro M."/>
            <person name="Sun H."/>
            <person name="Tritt A."/>
            <person name="Yoshinaga Y."/>
            <person name="Zwiers L.-H."/>
            <person name="Turgeon B."/>
            <person name="Goodwin S."/>
            <person name="Spatafora J."/>
            <person name="Crous P."/>
            <person name="Grigoriev I."/>
        </authorList>
    </citation>
    <scope>NUCLEOTIDE SEQUENCE</scope>
    <source>
        <strain evidence="2">CBS 279.74</strain>
    </source>
</reference>
<feature type="compositionally biased region" description="Polar residues" evidence="1">
    <location>
        <begin position="1"/>
        <end position="15"/>
    </location>
</feature>
<keyword evidence="3" id="KW-1185">Reference proteome</keyword>
<name>A0A6G1K597_9PLEO</name>
<organism evidence="2 3">
    <name type="scientific">Pleomassaria siparia CBS 279.74</name>
    <dbReference type="NCBI Taxonomy" id="1314801"/>
    <lineage>
        <taxon>Eukaryota</taxon>
        <taxon>Fungi</taxon>
        <taxon>Dikarya</taxon>
        <taxon>Ascomycota</taxon>
        <taxon>Pezizomycotina</taxon>
        <taxon>Dothideomycetes</taxon>
        <taxon>Pleosporomycetidae</taxon>
        <taxon>Pleosporales</taxon>
        <taxon>Pleomassariaceae</taxon>
        <taxon>Pleomassaria</taxon>
    </lineage>
</organism>
<dbReference type="AlphaFoldDB" id="A0A6G1K597"/>
<proteinExistence type="predicted"/>
<sequence>MAPTASTPASDTIDTTPPMEAKPHTPRILNSSRERLGMTFDKRFLLSMMTSFTCGFTLGNIHAGRLASLRYRAENAHRLPISTPGWYLYHKSKNYYKLRHGIPEGIRTGSWLTLWVGLFFVVEESLDVFRGTWKAGRTTDHFLGVDELDMKDMKRGLGKSRDALSSLVAGVTTGGAWSLWNGFGWSPTSARTMVTGAVVGLGFGLTQDVLMFVRRKAIGDVDEEEGWMYRGAKNRAKKRDEEEMRKAEGLAEE</sequence>
<dbReference type="PANTHER" id="PTHR37852">
    <property type="entry name" value="YALI0B21208P"/>
    <property type="match status" value="1"/>
</dbReference>
<dbReference type="OrthoDB" id="5584028at2759"/>
<evidence type="ECO:0000313" key="2">
    <source>
        <dbReference type="EMBL" id="KAF2708044.1"/>
    </source>
</evidence>
<evidence type="ECO:0000256" key="1">
    <source>
        <dbReference type="SAM" id="MobiDB-lite"/>
    </source>
</evidence>
<evidence type="ECO:0000313" key="3">
    <source>
        <dbReference type="Proteomes" id="UP000799428"/>
    </source>
</evidence>
<dbReference type="Proteomes" id="UP000799428">
    <property type="component" value="Unassembled WGS sequence"/>
</dbReference>